<dbReference type="AlphaFoldDB" id="W7E2J1"/>
<accession>W7E2J1</accession>
<dbReference type="PANTHER" id="PTHR34135:SF1">
    <property type="entry name" value="GLYCOSYL HYDROLASE FAMILY 25"/>
    <property type="match status" value="1"/>
</dbReference>
<evidence type="ECO:0000256" key="1">
    <source>
        <dbReference type="ARBA" id="ARBA00010646"/>
    </source>
</evidence>
<evidence type="ECO:0000313" key="5">
    <source>
        <dbReference type="Proteomes" id="UP000019241"/>
    </source>
</evidence>
<evidence type="ECO:0000256" key="2">
    <source>
        <dbReference type="SAM" id="MobiDB-lite"/>
    </source>
</evidence>
<gene>
    <name evidence="4" type="ORF">MCOL2_01680</name>
</gene>
<sequence>MGKLVDISKYQANVNYQKLKSEVDYVILRSSYGTQKFDELLDTHLKGVIGAGIPFGLYHYALMEGGQDTINEADMLIKAVKKAKKLGKVPSYLFVDVEEKHCVDIISETNRFIIEVQNKTGIKCGLYSGDAFVKQHNLLKVNTPIRWTARYGQNDGKVNMKYQPTTPFHIWQYTSAGKLSSISGNLDLNTCSTAVLNQLRGSSAPTPTPKPKPATTKKPDRQYAEKGVFTATTTVAIKYTPKVSTAQVAKLTPNESVHYRRVAFSDGYVWVQYMRSIGKLAWACAGKASADNSKNAEKYGTFK</sequence>
<organism evidence="4 5">
    <name type="scientific">Listeria fleischmannii FSL S10-1203</name>
    <dbReference type="NCBI Taxonomy" id="1265822"/>
    <lineage>
        <taxon>Bacteria</taxon>
        <taxon>Bacillati</taxon>
        <taxon>Bacillota</taxon>
        <taxon>Bacilli</taxon>
        <taxon>Bacillales</taxon>
        <taxon>Listeriaceae</taxon>
        <taxon>Listeria</taxon>
    </lineage>
</organism>
<evidence type="ECO:0000259" key="3">
    <source>
        <dbReference type="Pfam" id="PF08460"/>
    </source>
</evidence>
<proteinExistence type="inferred from homology"/>
<comment type="similarity">
    <text evidence="1">Belongs to the glycosyl hydrolase 25 family.</text>
</comment>
<dbReference type="Proteomes" id="UP000019241">
    <property type="component" value="Unassembled WGS sequence"/>
</dbReference>
<keyword evidence="4" id="KW-0378">Hydrolase</keyword>
<feature type="region of interest" description="Disordered" evidence="2">
    <location>
        <begin position="199"/>
        <end position="222"/>
    </location>
</feature>
<dbReference type="GO" id="GO:0003796">
    <property type="term" value="F:lysozyme activity"/>
    <property type="evidence" value="ECO:0007669"/>
    <property type="project" value="InterPro"/>
</dbReference>
<dbReference type="SUPFAM" id="SSF51445">
    <property type="entry name" value="(Trans)glycosidases"/>
    <property type="match status" value="1"/>
</dbReference>
<dbReference type="GO" id="GO:0009253">
    <property type="term" value="P:peptidoglycan catabolic process"/>
    <property type="evidence" value="ECO:0007669"/>
    <property type="project" value="InterPro"/>
</dbReference>
<dbReference type="InterPro" id="IPR017853">
    <property type="entry name" value="GH"/>
</dbReference>
<name>W7E2J1_9LIST</name>
<dbReference type="InterPro" id="IPR003646">
    <property type="entry name" value="SH3-like_bac-type"/>
</dbReference>
<dbReference type="PANTHER" id="PTHR34135">
    <property type="entry name" value="LYSOZYME"/>
    <property type="match status" value="1"/>
</dbReference>
<dbReference type="RefSeq" id="WP_052006679.1">
    <property type="nucleotide sequence ID" value="NZ_AODM01000005.1"/>
</dbReference>
<dbReference type="EMBL" id="AODM01000005">
    <property type="protein sequence ID" value="EUJ64863.1"/>
    <property type="molecule type" value="Genomic_DNA"/>
</dbReference>
<comment type="caution">
    <text evidence="4">The sequence shown here is derived from an EMBL/GenBank/DDBJ whole genome shotgun (WGS) entry which is preliminary data.</text>
</comment>
<reference evidence="4 5" key="1">
    <citation type="submission" date="2012-12" db="EMBL/GenBank/DDBJ databases">
        <title>Novel taxa of Listeriaceae from agricultural environments in the United States.</title>
        <authorList>
            <person name="den Bakker H.C."/>
            <person name="Allred A."/>
            <person name="Warchocki S."/>
            <person name="Wright E.M."/>
            <person name="Burrell A."/>
            <person name="Nightingale K.K."/>
            <person name="Kephart D."/>
            <person name="Wiedmann M."/>
        </authorList>
    </citation>
    <scope>NUCLEOTIDE SEQUENCE [LARGE SCALE GENOMIC DNA]</scope>
    <source>
        <strain evidence="4 5">FSL S10-1203</strain>
    </source>
</reference>
<protein>
    <submittedName>
        <fullName evidence="4">Glycoside hydrolase family protein</fullName>
    </submittedName>
</protein>
<dbReference type="Gene3D" id="3.20.20.80">
    <property type="entry name" value="Glycosidases"/>
    <property type="match status" value="1"/>
</dbReference>
<dbReference type="GO" id="GO:0016998">
    <property type="term" value="P:cell wall macromolecule catabolic process"/>
    <property type="evidence" value="ECO:0007669"/>
    <property type="project" value="InterPro"/>
</dbReference>
<dbReference type="GO" id="GO:0016052">
    <property type="term" value="P:carbohydrate catabolic process"/>
    <property type="evidence" value="ECO:0007669"/>
    <property type="project" value="TreeGrafter"/>
</dbReference>
<dbReference type="PATRIC" id="fig|1265822.4.peg.344"/>
<feature type="domain" description="SH3b" evidence="3">
    <location>
        <begin position="223"/>
        <end position="281"/>
    </location>
</feature>
<evidence type="ECO:0000313" key="4">
    <source>
        <dbReference type="EMBL" id="EUJ64863.1"/>
    </source>
</evidence>
<dbReference type="InterPro" id="IPR002053">
    <property type="entry name" value="Glyco_hydro_25"/>
</dbReference>
<dbReference type="PROSITE" id="PS51904">
    <property type="entry name" value="GLYCOSYL_HYDROL_F25_2"/>
    <property type="match status" value="1"/>
</dbReference>
<dbReference type="Pfam" id="PF08460">
    <property type="entry name" value="SH3_5"/>
    <property type="match status" value="1"/>
</dbReference>
<dbReference type="Pfam" id="PF01183">
    <property type="entry name" value="Glyco_hydro_25"/>
    <property type="match status" value="1"/>
</dbReference>
<dbReference type="Gene3D" id="2.30.30.40">
    <property type="entry name" value="SH3 Domains"/>
    <property type="match status" value="1"/>
</dbReference>